<protein>
    <submittedName>
        <fullName evidence="8">Basic membrane protein</fullName>
    </submittedName>
</protein>
<dbReference type="KEGG" id="hcr:X271_00587"/>
<dbReference type="STRING" id="1427984.X271_00587"/>
<dbReference type="Proteomes" id="UP000019450">
    <property type="component" value="Chromosome"/>
</dbReference>
<dbReference type="InterPro" id="IPR003760">
    <property type="entry name" value="PnrA-like"/>
</dbReference>
<dbReference type="GO" id="GO:0005886">
    <property type="term" value="C:plasma membrane"/>
    <property type="evidence" value="ECO:0007669"/>
    <property type="project" value="UniProtKB-SubCell"/>
</dbReference>
<reference evidence="8 9" key="1">
    <citation type="journal article" date="2014" name="Genome Biol. Evol.">
        <title>Phylogenomics of "Candidatus Hepatoplasma crinochetorum," a Lineage of Mollicutes Associated with Noninsect Arthropods.</title>
        <authorList>
            <person name="Leclercq S."/>
            <person name="Dittmer J."/>
            <person name="Bouchon D."/>
            <person name="Cordaux R."/>
        </authorList>
    </citation>
    <scope>NUCLEOTIDE SEQUENCE [LARGE SCALE GENOMIC DNA]</scope>
    <source>
        <strain evidence="8 9">Av</strain>
    </source>
</reference>
<dbReference type="InterPro" id="IPR050957">
    <property type="entry name" value="BMP_lipoprotein"/>
</dbReference>
<sequence length="555" mass="63264">MKKWIESHRKTFTSIISLLIVIFLVLLLFFTGYFINYKTGITPGFQKIMVMPNSPFKNDRGFNQTIIEATIDYGKMFNEEVGEVVPNEIDNTSEYQKNITYSYDNGTKIITSAGYNVIDSLLGSTNYATSTRDDNGVMFDPKYKDDWFLIVDDANYDGRIARNVVSFRFESEQAGFIAGLAASVYITALDDNLQNNVSTYGGQQFSTVFDFMSGYEQAINWFNYQILGYDLEHNKTNQNALLYSSSYSSDYVHLINQYGNEPNYSSKTSQKSTGDWFSGSFNVGDGRTITTRLIDNNTKVIFPVNGGQLVDTINLVEQENDTNKNNQYKVIGVDVDATKQFPGSDNSVLGSATKNIEEATKLGLWYIDKFILTYNQDDNFINDYEISNQEVEQKYYDEISTNKEDGGWKESNPDDINSDLSAKTNQEIDQYFLDPNSDLFYVDGKNSSYYYTDQDPLEYGSIFIGNYQNDGLNFVPSNDLNQAFSILLKEYDSNINDYDFFDFVAYAIEKQPIDQDGNIIIEKASNTFSDSYSVPSTEGLNFLYPWIPDWTIYSK</sequence>
<keyword evidence="3" id="KW-0732">Signal</keyword>
<feature type="domain" description="ABC transporter substrate-binding protein PnrA-like" evidence="7">
    <location>
        <begin position="46"/>
        <end position="226"/>
    </location>
</feature>
<evidence type="ECO:0000259" key="7">
    <source>
        <dbReference type="Pfam" id="PF02608"/>
    </source>
</evidence>
<organism evidence="8 9">
    <name type="scientific">Candidatus Hepatoplasma crinochetorum Av</name>
    <dbReference type="NCBI Taxonomy" id="1427984"/>
    <lineage>
        <taxon>Bacteria</taxon>
        <taxon>Bacillati</taxon>
        <taxon>Mycoplasmatota</taxon>
        <taxon>Mollicutes</taxon>
        <taxon>Candidatus Hepatoplasmataceae</taxon>
        <taxon>Candidatus Hepatoplasma</taxon>
    </lineage>
</organism>
<comment type="subcellular location">
    <subcellularLocation>
        <location evidence="1">Cell membrane</location>
    </subcellularLocation>
</comment>
<keyword evidence="6" id="KW-1133">Transmembrane helix</keyword>
<keyword evidence="5" id="KW-0449">Lipoprotein</keyword>
<keyword evidence="4 6" id="KW-0472">Membrane</keyword>
<gene>
    <name evidence="8" type="ORF">X271_00587</name>
</gene>
<dbReference type="PANTHER" id="PTHR34296">
    <property type="entry name" value="TRANSCRIPTIONAL ACTIVATOR PROTEIN MED"/>
    <property type="match status" value="1"/>
</dbReference>
<proteinExistence type="predicted"/>
<dbReference type="OrthoDB" id="9769871at2"/>
<dbReference type="PANTHER" id="PTHR34296:SF2">
    <property type="entry name" value="ABC TRANSPORTER GUANOSINE-BINDING PROTEIN NUPN"/>
    <property type="match status" value="1"/>
</dbReference>
<dbReference type="RefSeq" id="WP_025208960.1">
    <property type="nucleotide sequence ID" value="NZ_CP006932.1"/>
</dbReference>
<evidence type="ECO:0000256" key="1">
    <source>
        <dbReference type="ARBA" id="ARBA00004236"/>
    </source>
</evidence>
<evidence type="ECO:0000256" key="2">
    <source>
        <dbReference type="ARBA" id="ARBA00022475"/>
    </source>
</evidence>
<evidence type="ECO:0000256" key="6">
    <source>
        <dbReference type="SAM" id="Phobius"/>
    </source>
</evidence>
<evidence type="ECO:0000313" key="9">
    <source>
        <dbReference type="Proteomes" id="UP000019450"/>
    </source>
</evidence>
<accession>W8GGE1</accession>
<evidence type="ECO:0000256" key="4">
    <source>
        <dbReference type="ARBA" id="ARBA00023136"/>
    </source>
</evidence>
<keyword evidence="2" id="KW-1003">Cell membrane</keyword>
<keyword evidence="9" id="KW-1185">Reference proteome</keyword>
<dbReference type="Pfam" id="PF02608">
    <property type="entry name" value="Bmp"/>
    <property type="match status" value="1"/>
</dbReference>
<dbReference type="Gene3D" id="3.40.50.2300">
    <property type="match status" value="1"/>
</dbReference>
<dbReference type="AlphaFoldDB" id="W8GGE1"/>
<keyword evidence="6" id="KW-0812">Transmembrane</keyword>
<evidence type="ECO:0000313" key="8">
    <source>
        <dbReference type="EMBL" id="AHK22673.1"/>
    </source>
</evidence>
<feature type="transmembrane region" description="Helical" evidence="6">
    <location>
        <begin position="12"/>
        <end position="35"/>
    </location>
</feature>
<dbReference type="EMBL" id="CP006932">
    <property type="protein sequence ID" value="AHK22673.1"/>
    <property type="molecule type" value="Genomic_DNA"/>
</dbReference>
<dbReference type="HOGENOM" id="CLU_490664_0_0_14"/>
<evidence type="ECO:0000256" key="5">
    <source>
        <dbReference type="ARBA" id="ARBA00023288"/>
    </source>
</evidence>
<evidence type="ECO:0000256" key="3">
    <source>
        <dbReference type="ARBA" id="ARBA00022729"/>
    </source>
</evidence>
<dbReference type="eggNOG" id="COG1744">
    <property type="taxonomic scope" value="Bacteria"/>
</dbReference>
<name>W8GGE1_9MOLU</name>